<proteinExistence type="predicted"/>
<evidence type="ECO:0000313" key="1">
    <source>
        <dbReference type="EMBL" id="CCO19443.1"/>
    </source>
</evidence>
<dbReference type="EMBL" id="FO082266">
    <property type="protein sequence ID" value="CCO19443.1"/>
    <property type="molecule type" value="Genomic_DNA"/>
</dbReference>
<dbReference type="GeneID" id="19012064"/>
<keyword evidence="2" id="KW-1185">Reference proteome</keyword>
<accession>K8FCF6</accession>
<protein>
    <submittedName>
        <fullName evidence="1">Uncharacterized protein</fullName>
    </submittedName>
</protein>
<evidence type="ECO:0000313" key="2">
    <source>
        <dbReference type="Proteomes" id="UP000198341"/>
    </source>
</evidence>
<reference evidence="1 2" key="1">
    <citation type="submission" date="2011-10" db="EMBL/GenBank/DDBJ databases">
        <authorList>
            <person name="Genoscope - CEA"/>
        </authorList>
    </citation>
    <scope>NUCLEOTIDE SEQUENCE [LARGE SCALE GENOMIC DNA]</scope>
    <source>
        <strain evidence="1 2">RCC 1105</strain>
    </source>
</reference>
<dbReference type="RefSeq" id="XP_007509640.1">
    <property type="nucleotide sequence ID" value="XM_007509578.1"/>
</dbReference>
<name>K8FCF6_9CHLO</name>
<dbReference type="KEGG" id="bpg:Bathy13g01120"/>
<organism evidence="1 2">
    <name type="scientific">Bathycoccus prasinos</name>
    <dbReference type="NCBI Taxonomy" id="41875"/>
    <lineage>
        <taxon>Eukaryota</taxon>
        <taxon>Viridiplantae</taxon>
        <taxon>Chlorophyta</taxon>
        <taxon>Mamiellophyceae</taxon>
        <taxon>Mamiellales</taxon>
        <taxon>Bathycoccaceae</taxon>
        <taxon>Bathycoccus</taxon>
    </lineage>
</organism>
<sequence>MLVEEASHRNGLSEVPADARVKENYYFANSSPSEAQKRDTRLLRMIPVEAQEPERYVVVVADTLRCASVVPVGDTDETKD</sequence>
<dbReference type="Proteomes" id="UP000198341">
    <property type="component" value="Chromosome 13"/>
</dbReference>
<gene>
    <name evidence="1" type="ordered locus">Bathy13g01120</name>
</gene>
<dbReference type="AlphaFoldDB" id="K8FCF6"/>